<dbReference type="SUPFAM" id="SSF52833">
    <property type="entry name" value="Thioredoxin-like"/>
    <property type="match status" value="1"/>
</dbReference>
<gene>
    <name evidence="3" type="ORF">NCTC1934_03973</name>
</gene>
<evidence type="ECO:0000259" key="2">
    <source>
        <dbReference type="PROSITE" id="PS51352"/>
    </source>
</evidence>
<dbReference type="EMBL" id="UGRY01000002">
    <property type="protein sequence ID" value="SUA79807.1"/>
    <property type="molecule type" value="Genomic_DNA"/>
</dbReference>
<dbReference type="InterPro" id="IPR050553">
    <property type="entry name" value="Thioredoxin_ResA/DsbE_sf"/>
</dbReference>
<dbReference type="InterPro" id="IPR017937">
    <property type="entry name" value="Thioredoxin_CS"/>
</dbReference>
<evidence type="ECO:0000313" key="4">
    <source>
        <dbReference type="Proteomes" id="UP000255467"/>
    </source>
</evidence>
<feature type="domain" description="Thioredoxin" evidence="2">
    <location>
        <begin position="46"/>
        <end position="180"/>
    </location>
</feature>
<evidence type="ECO:0000313" key="3">
    <source>
        <dbReference type="EMBL" id="SUA79807.1"/>
    </source>
</evidence>
<dbReference type="PANTHER" id="PTHR42852">
    <property type="entry name" value="THIOL:DISULFIDE INTERCHANGE PROTEIN DSBE"/>
    <property type="match status" value="1"/>
</dbReference>
<dbReference type="PROSITE" id="PS00194">
    <property type="entry name" value="THIOREDOXIN_1"/>
    <property type="match status" value="1"/>
</dbReference>
<organism evidence="3 4">
    <name type="scientific">Nocardia otitidiscaviarum</name>
    <dbReference type="NCBI Taxonomy" id="1823"/>
    <lineage>
        <taxon>Bacteria</taxon>
        <taxon>Bacillati</taxon>
        <taxon>Actinomycetota</taxon>
        <taxon>Actinomycetes</taxon>
        <taxon>Mycobacteriales</taxon>
        <taxon>Nocardiaceae</taxon>
        <taxon>Nocardia</taxon>
    </lineage>
</organism>
<dbReference type="GO" id="GO:0016491">
    <property type="term" value="F:oxidoreductase activity"/>
    <property type="evidence" value="ECO:0007669"/>
    <property type="project" value="InterPro"/>
</dbReference>
<dbReference type="Pfam" id="PF00578">
    <property type="entry name" value="AhpC-TSA"/>
    <property type="match status" value="1"/>
</dbReference>
<feature type="signal peptide" evidence="1">
    <location>
        <begin position="1"/>
        <end position="18"/>
    </location>
</feature>
<name>A0A378YTE7_9NOCA</name>
<dbReference type="GO" id="GO:0016209">
    <property type="term" value="F:antioxidant activity"/>
    <property type="evidence" value="ECO:0007669"/>
    <property type="project" value="InterPro"/>
</dbReference>
<keyword evidence="4" id="KW-1185">Reference proteome</keyword>
<dbReference type="InterPro" id="IPR000866">
    <property type="entry name" value="AhpC/TSA"/>
</dbReference>
<dbReference type="PANTHER" id="PTHR42852:SF17">
    <property type="entry name" value="THIOREDOXIN-LIKE PROTEIN HI_1115"/>
    <property type="match status" value="1"/>
</dbReference>
<dbReference type="PROSITE" id="PS51257">
    <property type="entry name" value="PROKAR_LIPOPROTEIN"/>
    <property type="match status" value="1"/>
</dbReference>
<sequence>MKTVRLLLPMLVAVLVAAGCGDSTDDAAPTTTTAASAAPTTTVAADAPVPKELQFTAQTIDGAEFSGASLAGKKAVLWFWAPWCPTCQREAPGVAAAAAAHPEVEFVGVAARDELSAMREFADKYGLKFTQIADLDGVVWQRFGVTAQPAFAFVSKFSDIDMVPGSLSEDEIATQIKALG</sequence>
<evidence type="ECO:0000256" key="1">
    <source>
        <dbReference type="SAM" id="SignalP"/>
    </source>
</evidence>
<dbReference type="Proteomes" id="UP000255467">
    <property type="component" value="Unassembled WGS sequence"/>
</dbReference>
<dbReference type="PROSITE" id="PS51352">
    <property type="entry name" value="THIOREDOXIN_2"/>
    <property type="match status" value="1"/>
</dbReference>
<keyword evidence="1" id="KW-0732">Signal</keyword>
<feature type="chain" id="PRO_5038808111" evidence="1">
    <location>
        <begin position="19"/>
        <end position="180"/>
    </location>
</feature>
<dbReference type="Gene3D" id="3.40.30.10">
    <property type="entry name" value="Glutaredoxin"/>
    <property type="match status" value="1"/>
</dbReference>
<proteinExistence type="predicted"/>
<accession>A0A378YTE7</accession>
<dbReference type="InterPro" id="IPR013766">
    <property type="entry name" value="Thioredoxin_domain"/>
</dbReference>
<protein>
    <submittedName>
        <fullName evidence="3">Soluble secreted antigen MPT53</fullName>
    </submittedName>
</protein>
<reference evidence="3 4" key="1">
    <citation type="submission" date="2018-06" db="EMBL/GenBank/DDBJ databases">
        <authorList>
            <consortium name="Pathogen Informatics"/>
            <person name="Doyle S."/>
        </authorList>
    </citation>
    <scope>NUCLEOTIDE SEQUENCE [LARGE SCALE GENOMIC DNA]</scope>
    <source>
        <strain evidence="3 4">NCTC1934</strain>
    </source>
</reference>
<dbReference type="InterPro" id="IPR036249">
    <property type="entry name" value="Thioredoxin-like_sf"/>
</dbReference>
<dbReference type="AlphaFoldDB" id="A0A378YTE7"/>